<comment type="caution">
    <text evidence="1">The sequence shown here is derived from an EMBL/GenBank/DDBJ whole genome shotgun (WGS) entry which is preliminary data.</text>
</comment>
<organism evidence="1 2">
    <name type="scientific">Fasciola gigantica</name>
    <name type="common">Giant liver fluke</name>
    <dbReference type="NCBI Taxonomy" id="46835"/>
    <lineage>
        <taxon>Eukaryota</taxon>
        <taxon>Metazoa</taxon>
        <taxon>Spiralia</taxon>
        <taxon>Lophotrochozoa</taxon>
        <taxon>Platyhelminthes</taxon>
        <taxon>Trematoda</taxon>
        <taxon>Digenea</taxon>
        <taxon>Plagiorchiida</taxon>
        <taxon>Echinostomata</taxon>
        <taxon>Echinostomatoidea</taxon>
        <taxon>Fasciolidae</taxon>
        <taxon>Fasciola</taxon>
    </lineage>
</organism>
<proteinExistence type="predicted"/>
<sequence>MELSMVIIVFFTWTPTYIYADKIPPVLLKPFRTTKDIRYSQFTIPKKTLIERLSFSLVLDKLCLPDNFTAVFRPHALPLVAPFGLKIPSSAVLHSDFFNVEVNLRDDPTVEITSAFPLSYIQAWVSRNGYFASLEVKISSPCSGLWFMGSLFTDSSFNKDCKLLVFAQNAHEIALDSQNTIVFHKSSESTLTTNNLPARSGNAIFSTVETKGFSSTPKFSDSRSSWLSGYRSLRSPNTRVTNKQGWTGIESHRRVYRDRVSDGFLYAEKSKLNSTLPCAHSVQFSATNSMAMRRFVRSDPSASAKLVVHLRPSEGRLFQ</sequence>
<keyword evidence="2" id="KW-1185">Reference proteome</keyword>
<name>A0A504YT41_FASGI</name>
<evidence type="ECO:0000313" key="1">
    <source>
        <dbReference type="EMBL" id="TPP63381.1"/>
    </source>
</evidence>
<evidence type="ECO:0000313" key="2">
    <source>
        <dbReference type="Proteomes" id="UP000316759"/>
    </source>
</evidence>
<dbReference type="EMBL" id="SUNJ01005742">
    <property type="protein sequence ID" value="TPP63381.1"/>
    <property type="molecule type" value="Genomic_DNA"/>
</dbReference>
<gene>
    <name evidence="1" type="ORF">FGIG_03436</name>
</gene>
<dbReference type="AlphaFoldDB" id="A0A504YT41"/>
<dbReference type="Proteomes" id="UP000316759">
    <property type="component" value="Unassembled WGS sequence"/>
</dbReference>
<protein>
    <submittedName>
        <fullName evidence="1">Uncharacterized protein</fullName>
    </submittedName>
</protein>
<reference evidence="1 2" key="1">
    <citation type="submission" date="2019-04" db="EMBL/GenBank/DDBJ databases">
        <title>Annotation for the trematode Fasciola gigantica.</title>
        <authorList>
            <person name="Choi Y.-J."/>
        </authorList>
    </citation>
    <scope>NUCLEOTIDE SEQUENCE [LARGE SCALE GENOMIC DNA]</scope>
    <source>
        <strain evidence="1">Uganda_cow_1</strain>
    </source>
</reference>
<dbReference type="OrthoDB" id="10403042at2759"/>
<accession>A0A504YT41</accession>